<evidence type="ECO:0000256" key="6">
    <source>
        <dbReference type="ARBA" id="ARBA00023136"/>
    </source>
</evidence>
<keyword evidence="3" id="KW-0808">Transferase</keyword>
<feature type="domain" description="ArnT-like N-terminal" evidence="8">
    <location>
        <begin position="97"/>
        <end position="217"/>
    </location>
</feature>
<feature type="transmembrane region" description="Helical" evidence="7">
    <location>
        <begin position="90"/>
        <end position="109"/>
    </location>
</feature>
<feature type="transmembrane region" description="Helical" evidence="7">
    <location>
        <begin position="12"/>
        <end position="32"/>
    </location>
</feature>
<feature type="transmembrane region" description="Helical" evidence="7">
    <location>
        <begin position="417"/>
        <end position="436"/>
    </location>
</feature>
<evidence type="ECO:0000313" key="9">
    <source>
        <dbReference type="EMBL" id="KJS62857.1"/>
    </source>
</evidence>
<dbReference type="GO" id="GO:0000030">
    <property type="term" value="F:mannosyltransferase activity"/>
    <property type="evidence" value="ECO:0007669"/>
    <property type="project" value="InterPro"/>
</dbReference>
<dbReference type="InterPro" id="IPR003342">
    <property type="entry name" value="ArnT-like_N"/>
</dbReference>
<protein>
    <recommendedName>
        <fullName evidence="8">ArnT-like N-terminal domain-containing protein</fullName>
    </recommendedName>
</protein>
<keyword evidence="2" id="KW-0328">Glycosyltransferase</keyword>
<gene>
    <name evidence="9" type="ORF">VM95_06370</name>
</gene>
<dbReference type="Pfam" id="PF02366">
    <property type="entry name" value="PMT"/>
    <property type="match status" value="1"/>
</dbReference>
<evidence type="ECO:0000256" key="7">
    <source>
        <dbReference type="SAM" id="Phobius"/>
    </source>
</evidence>
<evidence type="ECO:0000256" key="4">
    <source>
        <dbReference type="ARBA" id="ARBA00022692"/>
    </source>
</evidence>
<feature type="transmembrane region" description="Helical" evidence="7">
    <location>
        <begin position="442"/>
        <end position="465"/>
    </location>
</feature>
<feature type="transmembrane region" description="Helical" evidence="7">
    <location>
        <begin position="121"/>
        <end position="142"/>
    </location>
</feature>
<dbReference type="GO" id="GO:0012505">
    <property type="term" value="C:endomembrane system"/>
    <property type="evidence" value="ECO:0007669"/>
    <property type="project" value="UniProtKB-SubCell"/>
</dbReference>
<dbReference type="Proteomes" id="UP000033699">
    <property type="component" value="Unassembled WGS sequence"/>
</dbReference>
<dbReference type="GO" id="GO:0006493">
    <property type="term" value="P:protein O-linked glycosylation"/>
    <property type="evidence" value="ECO:0007669"/>
    <property type="project" value="InterPro"/>
</dbReference>
<dbReference type="GO" id="GO:0016020">
    <property type="term" value="C:membrane"/>
    <property type="evidence" value="ECO:0007669"/>
    <property type="project" value="InterPro"/>
</dbReference>
<feature type="transmembrane region" description="Helical" evidence="7">
    <location>
        <begin position="339"/>
        <end position="359"/>
    </location>
</feature>
<comment type="subcellular location">
    <subcellularLocation>
        <location evidence="1">Endomembrane system</location>
        <topology evidence="1">Multi-pass membrane protein</topology>
    </subcellularLocation>
</comment>
<sequence length="572" mass="62773">MRRFDEIRTRRWFWPVALVVGYALEVAFRLVLVRGLDFPSVHPDEDTYLVLSRVLAGRSATEVPVGVVIPGGYPLLISPAMRLSSDPTTVYHLILGINALLNALVFPLAYLALRRLGVRRLLAYVFGGVTALLPPVIFYSQFAMADTVLPVLILAWLLCMHGWLTEGTVKRRAWCAVGMGLAAGYSMATHDRGGVVVAVTGVVLVGVLVLRWAPWRTTLAGLGALGVGAGAAKALAWWLERQFTVPPSQVGTFLMDGLKDFSILRRTLTRTVGQVWYFIVSTWGIGGLAIVVCIVAVFSSRFRRPDRIVGGVMVALLFGTALASAAALPDDARIDDWVYARYTSYLIPAAFVAGTALLARLPRRRLGYAAVATAAFTLLLAQGVIWSAGSKLRTQVFVLWGMPDVAFLSADWTKLNMMRATAAAFVVLAGVVLLLLAGGRKVMWAIGITLAFFACFSISTITEHVSKPFSHWRKSAATGFTKTAGIKPKDNLVIAWDVDWGLRATQTYEVYPGRVWYRDPRWQPVPEGATAVLTPLPSDPKAAPESYWPTHPANWYVDRTDKQGGWVIWRQR</sequence>
<feature type="transmembrane region" description="Helical" evidence="7">
    <location>
        <begin position="366"/>
        <end position="386"/>
    </location>
</feature>
<reference evidence="9 10" key="1">
    <citation type="submission" date="2015-02" db="EMBL/GenBank/DDBJ databases">
        <authorList>
            <person name="Ju K.-S."/>
            <person name="Doroghazi J.R."/>
            <person name="Metcalf W."/>
        </authorList>
    </citation>
    <scope>NUCLEOTIDE SEQUENCE [LARGE SCALE GENOMIC DNA]</scope>
    <source>
        <strain evidence="9 10">ATCC 31215</strain>
    </source>
</reference>
<keyword evidence="10" id="KW-1185">Reference proteome</keyword>
<feature type="transmembrane region" description="Helical" evidence="7">
    <location>
        <begin position="194"/>
        <end position="212"/>
    </location>
</feature>
<comment type="caution">
    <text evidence="9">The sequence shown here is derived from an EMBL/GenBank/DDBJ whole genome shotgun (WGS) entry which is preliminary data.</text>
</comment>
<name>A0A0F2TM90_STRR3</name>
<keyword evidence="5 7" id="KW-1133">Transmembrane helix</keyword>
<dbReference type="PATRIC" id="fig|359131.3.peg.6830"/>
<keyword evidence="6 7" id="KW-0472">Membrane</keyword>
<feature type="transmembrane region" description="Helical" evidence="7">
    <location>
        <begin position="308"/>
        <end position="327"/>
    </location>
</feature>
<keyword evidence="4 7" id="KW-0812">Transmembrane</keyword>
<evidence type="ECO:0000313" key="10">
    <source>
        <dbReference type="Proteomes" id="UP000033699"/>
    </source>
</evidence>
<evidence type="ECO:0000259" key="8">
    <source>
        <dbReference type="Pfam" id="PF02366"/>
    </source>
</evidence>
<feature type="transmembrane region" description="Helical" evidence="7">
    <location>
        <begin position="275"/>
        <end position="296"/>
    </location>
</feature>
<evidence type="ECO:0000256" key="1">
    <source>
        <dbReference type="ARBA" id="ARBA00004127"/>
    </source>
</evidence>
<feature type="transmembrane region" description="Helical" evidence="7">
    <location>
        <begin position="148"/>
        <end position="165"/>
    </location>
</feature>
<evidence type="ECO:0000256" key="3">
    <source>
        <dbReference type="ARBA" id="ARBA00022679"/>
    </source>
</evidence>
<dbReference type="AlphaFoldDB" id="A0A0F2TM90"/>
<evidence type="ECO:0000256" key="2">
    <source>
        <dbReference type="ARBA" id="ARBA00022676"/>
    </source>
</evidence>
<dbReference type="EMBL" id="JZKH01000008">
    <property type="protein sequence ID" value="KJS62857.1"/>
    <property type="molecule type" value="Genomic_DNA"/>
</dbReference>
<proteinExistence type="predicted"/>
<organism evidence="9 10">
    <name type="scientific">Streptomyces rubellomurinus (strain ATCC 31215)</name>
    <dbReference type="NCBI Taxonomy" id="359131"/>
    <lineage>
        <taxon>Bacteria</taxon>
        <taxon>Bacillati</taxon>
        <taxon>Actinomycetota</taxon>
        <taxon>Actinomycetes</taxon>
        <taxon>Kitasatosporales</taxon>
        <taxon>Streptomycetaceae</taxon>
        <taxon>Streptomyces</taxon>
    </lineage>
</organism>
<evidence type="ECO:0000256" key="5">
    <source>
        <dbReference type="ARBA" id="ARBA00022989"/>
    </source>
</evidence>
<accession>A0A0F2TM90</accession>